<keyword evidence="7" id="KW-1185">Reference proteome</keyword>
<dbReference type="InterPro" id="IPR009056">
    <property type="entry name" value="Cyt_c-like_dom"/>
</dbReference>
<comment type="caution">
    <text evidence="6">The sequence shown here is derived from an EMBL/GenBank/DDBJ whole genome shotgun (WGS) entry which is preliminary data.</text>
</comment>
<evidence type="ECO:0000256" key="2">
    <source>
        <dbReference type="ARBA" id="ARBA00022723"/>
    </source>
</evidence>
<evidence type="ECO:0000313" key="7">
    <source>
        <dbReference type="Proteomes" id="UP000076400"/>
    </source>
</evidence>
<evidence type="ECO:0000256" key="1">
    <source>
        <dbReference type="ARBA" id="ARBA00022617"/>
    </source>
</evidence>
<keyword evidence="2 4" id="KW-0479">Metal-binding</keyword>
<dbReference type="GO" id="GO:0020037">
    <property type="term" value="F:heme binding"/>
    <property type="evidence" value="ECO:0007669"/>
    <property type="project" value="InterPro"/>
</dbReference>
<accession>A0A154W8G8</accession>
<protein>
    <recommendedName>
        <fullName evidence="5">Cytochrome c domain-containing protein</fullName>
    </recommendedName>
</protein>
<sequence length="139" mass="15121">MLAALGSQNASGAELLPYTVRNDSVPAPLGGLSGDPRRGRDIVLDRRRGNCLICHSAPVAGEPFQGELGPPLAGVGSRLDAGQIRLRLIDQSRISPRTIMPPYYRIEGLRDVDPAYRDRPALDAQEIEDMVAYLRTLTD</sequence>
<proteinExistence type="predicted"/>
<evidence type="ECO:0000313" key="6">
    <source>
        <dbReference type="EMBL" id="KZD09753.1"/>
    </source>
</evidence>
<organism evidence="6 7">
    <name type="scientific">Oceanibaculum pacificum</name>
    <dbReference type="NCBI Taxonomy" id="580166"/>
    <lineage>
        <taxon>Bacteria</taxon>
        <taxon>Pseudomonadati</taxon>
        <taxon>Pseudomonadota</taxon>
        <taxon>Alphaproteobacteria</taxon>
        <taxon>Rhodospirillales</taxon>
        <taxon>Oceanibaculaceae</taxon>
        <taxon>Oceanibaculum</taxon>
    </lineage>
</organism>
<evidence type="ECO:0000256" key="3">
    <source>
        <dbReference type="ARBA" id="ARBA00023004"/>
    </source>
</evidence>
<dbReference type="PROSITE" id="PS51007">
    <property type="entry name" value="CYTC"/>
    <property type="match status" value="1"/>
</dbReference>
<dbReference type="SUPFAM" id="SSF46626">
    <property type="entry name" value="Cytochrome c"/>
    <property type="match status" value="1"/>
</dbReference>
<evidence type="ECO:0000256" key="4">
    <source>
        <dbReference type="PROSITE-ProRule" id="PRU00433"/>
    </source>
</evidence>
<keyword evidence="3 4" id="KW-0408">Iron</keyword>
<dbReference type="GO" id="GO:0009055">
    <property type="term" value="F:electron transfer activity"/>
    <property type="evidence" value="ECO:0007669"/>
    <property type="project" value="InterPro"/>
</dbReference>
<dbReference type="InterPro" id="IPR030999">
    <property type="entry name" value="Thiosulf_SoxX"/>
</dbReference>
<dbReference type="EMBL" id="LPXN01000095">
    <property type="protein sequence ID" value="KZD09753.1"/>
    <property type="molecule type" value="Genomic_DNA"/>
</dbReference>
<reference evidence="6 7" key="1">
    <citation type="submission" date="2015-12" db="EMBL/GenBank/DDBJ databases">
        <title>Genome sequence of Oceanibaculum pacificum MCCC 1A02656.</title>
        <authorList>
            <person name="Lu L."/>
            <person name="Lai Q."/>
            <person name="Shao Z."/>
            <person name="Qian P."/>
        </authorList>
    </citation>
    <scope>NUCLEOTIDE SEQUENCE [LARGE SCALE GENOMIC DNA]</scope>
    <source>
        <strain evidence="6 7">MCCC 1A02656</strain>
    </source>
</reference>
<dbReference type="GO" id="GO:0046872">
    <property type="term" value="F:metal ion binding"/>
    <property type="evidence" value="ECO:0007669"/>
    <property type="project" value="UniProtKB-KW"/>
</dbReference>
<feature type="domain" description="Cytochrome c" evidence="5">
    <location>
        <begin position="34"/>
        <end position="138"/>
    </location>
</feature>
<dbReference type="STRING" id="580166.AUP43_06590"/>
<dbReference type="OrthoDB" id="9793634at2"/>
<keyword evidence="1 4" id="KW-0349">Heme</keyword>
<name>A0A154W8G8_9PROT</name>
<dbReference type="AlphaFoldDB" id="A0A154W8G8"/>
<dbReference type="Pfam" id="PF00034">
    <property type="entry name" value="Cytochrom_C"/>
    <property type="match status" value="1"/>
</dbReference>
<gene>
    <name evidence="6" type="ORF">AUP43_06590</name>
</gene>
<dbReference type="Proteomes" id="UP000076400">
    <property type="component" value="Unassembled WGS sequence"/>
</dbReference>
<dbReference type="InterPro" id="IPR036909">
    <property type="entry name" value="Cyt_c-like_dom_sf"/>
</dbReference>
<dbReference type="NCBIfam" id="TIGR04485">
    <property type="entry name" value="thiosulf_SoxX"/>
    <property type="match status" value="1"/>
</dbReference>
<evidence type="ECO:0000259" key="5">
    <source>
        <dbReference type="PROSITE" id="PS51007"/>
    </source>
</evidence>
<dbReference type="Gene3D" id="1.10.760.10">
    <property type="entry name" value="Cytochrome c-like domain"/>
    <property type="match status" value="1"/>
</dbReference>